<dbReference type="InterPro" id="IPR001841">
    <property type="entry name" value="Znf_RING"/>
</dbReference>
<evidence type="ECO:0000313" key="7">
    <source>
        <dbReference type="Proteomes" id="UP000283509"/>
    </source>
</evidence>
<keyword evidence="1" id="KW-0479">Metal-binding</keyword>
<dbReference type="InterPro" id="IPR051435">
    <property type="entry name" value="RING_finger_E3_ubiq-ligases"/>
</dbReference>
<feature type="domain" description="RING-type" evidence="5">
    <location>
        <begin position="3"/>
        <end position="46"/>
    </location>
</feature>
<dbReference type="AlphaFoldDB" id="A0A423TPV8"/>
<reference evidence="6 7" key="1">
    <citation type="submission" date="2018-04" db="EMBL/GenBank/DDBJ databases">
        <authorList>
            <person name="Zhang X."/>
            <person name="Yuan J."/>
            <person name="Li F."/>
            <person name="Xiang J."/>
        </authorList>
    </citation>
    <scope>NUCLEOTIDE SEQUENCE [LARGE SCALE GENOMIC DNA]</scope>
    <source>
        <tissue evidence="6">Muscle</tissue>
    </source>
</reference>
<evidence type="ECO:0000256" key="2">
    <source>
        <dbReference type="ARBA" id="ARBA00022771"/>
    </source>
</evidence>
<dbReference type="GO" id="GO:0061630">
    <property type="term" value="F:ubiquitin protein ligase activity"/>
    <property type="evidence" value="ECO:0007669"/>
    <property type="project" value="TreeGrafter"/>
</dbReference>
<gene>
    <name evidence="6" type="ORF">C7M84_002800</name>
</gene>
<dbReference type="Gene3D" id="3.30.40.10">
    <property type="entry name" value="Zinc/RING finger domain, C3HC4 (zinc finger)"/>
    <property type="match status" value="1"/>
</dbReference>
<organism evidence="6 7">
    <name type="scientific">Penaeus vannamei</name>
    <name type="common">Whiteleg shrimp</name>
    <name type="synonym">Litopenaeus vannamei</name>
    <dbReference type="NCBI Taxonomy" id="6689"/>
    <lineage>
        <taxon>Eukaryota</taxon>
        <taxon>Metazoa</taxon>
        <taxon>Ecdysozoa</taxon>
        <taxon>Arthropoda</taxon>
        <taxon>Crustacea</taxon>
        <taxon>Multicrustacea</taxon>
        <taxon>Malacostraca</taxon>
        <taxon>Eumalacostraca</taxon>
        <taxon>Eucarida</taxon>
        <taxon>Decapoda</taxon>
        <taxon>Dendrobranchiata</taxon>
        <taxon>Penaeoidea</taxon>
        <taxon>Penaeidae</taxon>
        <taxon>Penaeus</taxon>
    </lineage>
</organism>
<dbReference type="PANTHER" id="PTHR22791:SF6">
    <property type="entry name" value="RING-TYPE DOMAIN-CONTAINING PROTEIN"/>
    <property type="match status" value="1"/>
</dbReference>
<dbReference type="GO" id="GO:0016567">
    <property type="term" value="P:protein ubiquitination"/>
    <property type="evidence" value="ECO:0007669"/>
    <property type="project" value="TreeGrafter"/>
</dbReference>
<evidence type="ECO:0000313" key="6">
    <source>
        <dbReference type="EMBL" id="ROT78475.1"/>
    </source>
</evidence>
<keyword evidence="2 4" id="KW-0863">Zinc-finger</keyword>
<dbReference type="InterPro" id="IPR013083">
    <property type="entry name" value="Znf_RING/FYVE/PHD"/>
</dbReference>
<dbReference type="InterPro" id="IPR018957">
    <property type="entry name" value="Znf_C3HC4_RING-type"/>
</dbReference>
<dbReference type="PROSITE" id="PS50089">
    <property type="entry name" value="ZF_RING_2"/>
    <property type="match status" value="1"/>
</dbReference>
<name>A0A423TPV8_PENVA</name>
<reference evidence="6 7" key="2">
    <citation type="submission" date="2019-01" db="EMBL/GenBank/DDBJ databases">
        <title>The decoding of complex shrimp genome reveals the adaptation for benthos swimmer, frequently molting mechanism and breeding impact on genome.</title>
        <authorList>
            <person name="Sun Y."/>
            <person name="Gao Y."/>
            <person name="Yu Y."/>
        </authorList>
    </citation>
    <scope>NUCLEOTIDE SEQUENCE [LARGE SCALE GENOMIC DNA]</scope>
    <source>
        <tissue evidence="6">Muscle</tissue>
    </source>
</reference>
<dbReference type="Pfam" id="PF00097">
    <property type="entry name" value="zf-C3HC4"/>
    <property type="match status" value="1"/>
</dbReference>
<sequence length="513" mass="56909">MDCKVCLDRFNEEDKRPRYIPCGHTFCSFCLSNLMKSGSLSCPTCRARHSAPDIAQFPIAYLVEELIKNCSVRRSLARAGATSSLAESNNGERKTISKKLTSLKEEQQESMDVVDETCEKVFTDLAMYKAALVHWQSDHDKYVDKITKLMIEPNEELRRLLADEKQAIEDKWQEGLELQGDLCMALSALSDAETAQQVVTAIDAADQRQTKAEEWIETCHEGFPNIALAHKSIKLRLLFAKALEIITEGEEDGSCAPLHLAGSKHSIPKKVTVIHELASVKITAESLRRPNGSVKSLLDAGVVFAVKKDEEGKNRFAKISLKNNKTVLHHLTDVAPSSTNVYTVQYDEIKSQMNASNTLTFLDLVWPASTQRRRVHIRLSPESARGRHFILMCTGEEGPSLADTNFQKVLRKGGPGELVMAGSYSCVKGSAILPNGDKYKRKATAGVVFGVPHWDKVWDARYYGVFHIATRDCPSSYYYTAFGQVETGLEALVAATELDDITCVKIAECGVVL</sequence>
<keyword evidence="7" id="KW-1185">Reference proteome</keyword>
<proteinExistence type="predicted"/>
<comment type="caution">
    <text evidence="6">The sequence shown here is derived from an EMBL/GenBank/DDBJ whole genome shotgun (WGS) entry which is preliminary data.</text>
</comment>
<dbReference type="EMBL" id="QCYY01001373">
    <property type="protein sequence ID" value="ROT78475.1"/>
    <property type="molecule type" value="Genomic_DNA"/>
</dbReference>
<dbReference type="Proteomes" id="UP000283509">
    <property type="component" value="Unassembled WGS sequence"/>
</dbReference>
<keyword evidence="3" id="KW-0862">Zinc</keyword>
<evidence type="ECO:0000256" key="4">
    <source>
        <dbReference type="PROSITE-ProRule" id="PRU00175"/>
    </source>
</evidence>
<dbReference type="InterPro" id="IPR017907">
    <property type="entry name" value="Znf_RING_CS"/>
</dbReference>
<dbReference type="OrthoDB" id="1630758at2759"/>
<protein>
    <submittedName>
        <fullName evidence="6">Kelch motif family protein</fullName>
    </submittedName>
</protein>
<evidence type="ECO:0000256" key="3">
    <source>
        <dbReference type="ARBA" id="ARBA00022833"/>
    </source>
</evidence>
<evidence type="ECO:0000259" key="5">
    <source>
        <dbReference type="PROSITE" id="PS50089"/>
    </source>
</evidence>
<dbReference type="SUPFAM" id="SSF57850">
    <property type="entry name" value="RING/U-box"/>
    <property type="match status" value="1"/>
</dbReference>
<accession>A0A423TPV8</accession>
<dbReference type="PANTHER" id="PTHR22791">
    <property type="entry name" value="RING-TYPE DOMAIN-CONTAINING PROTEIN"/>
    <property type="match status" value="1"/>
</dbReference>
<dbReference type="GO" id="GO:0008270">
    <property type="term" value="F:zinc ion binding"/>
    <property type="evidence" value="ECO:0007669"/>
    <property type="project" value="UniProtKB-KW"/>
</dbReference>
<dbReference type="PROSITE" id="PS00518">
    <property type="entry name" value="ZF_RING_1"/>
    <property type="match status" value="1"/>
</dbReference>
<evidence type="ECO:0000256" key="1">
    <source>
        <dbReference type="ARBA" id="ARBA00022723"/>
    </source>
</evidence>
<dbReference type="SMART" id="SM00184">
    <property type="entry name" value="RING"/>
    <property type="match status" value="1"/>
</dbReference>